<feature type="region of interest" description="Disordered" evidence="6">
    <location>
        <begin position="118"/>
        <end position="216"/>
    </location>
</feature>
<accession>A0AAV1HXE7</accession>
<dbReference type="Pfam" id="PF06507">
    <property type="entry name" value="ARF_AD"/>
    <property type="match status" value="1"/>
</dbReference>
<dbReference type="AlphaFoldDB" id="A0AAV1HXE7"/>
<evidence type="ECO:0000256" key="4">
    <source>
        <dbReference type="ARBA" id="ARBA00022833"/>
    </source>
</evidence>
<feature type="region of interest" description="Disordered" evidence="6">
    <location>
        <begin position="1098"/>
        <end position="1144"/>
    </location>
</feature>
<feature type="region of interest" description="Disordered" evidence="6">
    <location>
        <begin position="644"/>
        <end position="682"/>
    </location>
</feature>
<dbReference type="PANTHER" id="PTHR46235:SF3">
    <property type="entry name" value="PHD FINGER-CONTAINING PROTEIN DDB_G0268158"/>
    <property type="match status" value="1"/>
</dbReference>
<dbReference type="InterPro" id="IPR055197">
    <property type="entry name" value="PHDvar_NSD"/>
</dbReference>
<dbReference type="GO" id="GO:0005634">
    <property type="term" value="C:nucleus"/>
    <property type="evidence" value="ECO:0007669"/>
    <property type="project" value="InterPro"/>
</dbReference>
<dbReference type="PANTHER" id="PTHR46235">
    <property type="entry name" value="PHD FINGER-CONTAINING PROTEIN DDB_G0268158"/>
    <property type="match status" value="1"/>
</dbReference>
<dbReference type="Proteomes" id="UP001314263">
    <property type="component" value="Unassembled WGS sequence"/>
</dbReference>
<feature type="region of interest" description="Disordered" evidence="6">
    <location>
        <begin position="474"/>
        <end position="573"/>
    </location>
</feature>
<keyword evidence="3 5" id="KW-0863">Zinc-finger</keyword>
<feature type="domain" description="PHD-type" evidence="7">
    <location>
        <begin position="735"/>
        <end position="787"/>
    </location>
</feature>
<evidence type="ECO:0000313" key="9">
    <source>
        <dbReference type="Proteomes" id="UP001314263"/>
    </source>
</evidence>
<dbReference type="InterPro" id="IPR013083">
    <property type="entry name" value="Znf_RING/FYVE/PHD"/>
</dbReference>
<dbReference type="GO" id="GO:0008270">
    <property type="term" value="F:zinc ion binding"/>
    <property type="evidence" value="ECO:0007669"/>
    <property type="project" value="UniProtKB-KW"/>
</dbReference>
<evidence type="ECO:0000256" key="6">
    <source>
        <dbReference type="SAM" id="MobiDB-lite"/>
    </source>
</evidence>
<keyword evidence="1" id="KW-0479">Metal-binding</keyword>
<dbReference type="InterPro" id="IPR055198">
    <property type="entry name" value="NSD_PHD"/>
</dbReference>
<evidence type="ECO:0000256" key="1">
    <source>
        <dbReference type="ARBA" id="ARBA00022723"/>
    </source>
</evidence>
<feature type="region of interest" description="Disordered" evidence="6">
    <location>
        <begin position="363"/>
        <end position="442"/>
    </location>
</feature>
<dbReference type="Pfam" id="PF23004">
    <property type="entry name" value="PHDvar_NSD"/>
    <property type="match status" value="1"/>
</dbReference>
<feature type="compositionally biased region" description="Polar residues" evidence="6">
    <location>
        <begin position="557"/>
        <end position="567"/>
    </location>
</feature>
<evidence type="ECO:0000256" key="2">
    <source>
        <dbReference type="ARBA" id="ARBA00022737"/>
    </source>
</evidence>
<evidence type="ECO:0000313" key="8">
    <source>
        <dbReference type="EMBL" id="CAK0758725.1"/>
    </source>
</evidence>
<dbReference type="InterPro" id="IPR011011">
    <property type="entry name" value="Znf_FYVE_PHD"/>
</dbReference>
<feature type="compositionally biased region" description="Polar residues" evidence="6">
    <location>
        <begin position="420"/>
        <end position="429"/>
    </location>
</feature>
<protein>
    <recommendedName>
        <fullName evidence="7">PHD-type domain-containing protein</fullName>
    </recommendedName>
</protein>
<feature type="compositionally biased region" description="Pro residues" evidence="6">
    <location>
        <begin position="183"/>
        <end position="207"/>
    </location>
</feature>
<feature type="compositionally biased region" description="Polar residues" evidence="6">
    <location>
        <begin position="701"/>
        <end position="718"/>
    </location>
</feature>
<feature type="compositionally biased region" description="Low complexity" evidence="6">
    <location>
        <begin position="668"/>
        <end position="682"/>
    </location>
</feature>
<dbReference type="PROSITE" id="PS01359">
    <property type="entry name" value="ZF_PHD_1"/>
    <property type="match status" value="1"/>
</dbReference>
<dbReference type="GO" id="GO:0006355">
    <property type="term" value="P:regulation of DNA-templated transcription"/>
    <property type="evidence" value="ECO:0007669"/>
    <property type="project" value="InterPro"/>
</dbReference>
<keyword evidence="2" id="KW-0677">Repeat</keyword>
<dbReference type="GO" id="GO:0006338">
    <property type="term" value="P:chromatin remodeling"/>
    <property type="evidence" value="ECO:0007669"/>
    <property type="project" value="UniProtKB-ARBA"/>
</dbReference>
<feature type="region of interest" description="Disordered" evidence="6">
    <location>
        <begin position="1156"/>
        <end position="1207"/>
    </location>
</feature>
<feature type="region of interest" description="Disordered" evidence="6">
    <location>
        <begin position="695"/>
        <end position="726"/>
    </location>
</feature>
<dbReference type="SMART" id="SM00249">
    <property type="entry name" value="PHD"/>
    <property type="match status" value="3"/>
</dbReference>
<dbReference type="SMART" id="SM00184">
    <property type="entry name" value="RING"/>
    <property type="match status" value="3"/>
</dbReference>
<evidence type="ECO:0000256" key="3">
    <source>
        <dbReference type="ARBA" id="ARBA00022771"/>
    </source>
</evidence>
<dbReference type="InterPro" id="IPR001841">
    <property type="entry name" value="Znf_RING"/>
</dbReference>
<feature type="compositionally biased region" description="Low complexity" evidence="6">
    <location>
        <begin position="536"/>
        <end position="556"/>
    </location>
</feature>
<dbReference type="CDD" id="cd15565">
    <property type="entry name" value="PHD2_NSD"/>
    <property type="match status" value="1"/>
</dbReference>
<evidence type="ECO:0000259" key="7">
    <source>
        <dbReference type="PROSITE" id="PS50016"/>
    </source>
</evidence>
<dbReference type="InterPro" id="IPR001965">
    <property type="entry name" value="Znf_PHD"/>
</dbReference>
<feature type="compositionally biased region" description="Polar residues" evidence="6">
    <location>
        <begin position="134"/>
        <end position="144"/>
    </location>
</feature>
<dbReference type="GO" id="GO:0003677">
    <property type="term" value="F:DNA binding"/>
    <property type="evidence" value="ECO:0007669"/>
    <property type="project" value="InterPro"/>
</dbReference>
<dbReference type="InterPro" id="IPR019786">
    <property type="entry name" value="Zinc_finger_PHD-type_CS"/>
</dbReference>
<dbReference type="Gene3D" id="3.30.40.10">
    <property type="entry name" value="Zinc/RING finger domain, C3HC4 (zinc finger)"/>
    <property type="match status" value="2"/>
</dbReference>
<dbReference type="PROSITE" id="PS50016">
    <property type="entry name" value="ZF_PHD_2"/>
    <property type="match status" value="1"/>
</dbReference>
<keyword evidence="4" id="KW-0862">Zinc</keyword>
<reference evidence="8 9" key="1">
    <citation type="submission" date="2023-10" db="EMBL/GenBank/DDBJ databases">
        <authorList>
            <person name="Maclean D."/>
            <person name="Macfadyen A."/>
        </authorList>
    </citation>
    <scope>NUCLEOTIDE SEQUENCE [LARGE SCALE GENOMIC DNA]</scope>
</reference>
<dbReference type="EMBL" id="CAUYUE010000003">
    <property type="protein sequence ID" value="CAK0758725.1"/>
    <property type="molecule type" value="Genomic_DNA"/>
</dbReference>
<feature type="compositionally biased region" description="Acidic residues" evidence="6">
    <location>
        <begin position="1156"/>
        <end position="1165"/>
    </location>
</feature>
<dbReference type="InterPro" id="IPR010525">
    <property type="entry name" value="ARF_dom"/>
</dbReference>
<feature type="compositionally biased region" description="Low complexity" evidence="6">
    <location>
        <begin position="510"/>
        <end position="524"/>
    </location>
</feature>
<dbReference type="GO" id="GO:0009725">
    <property type="term" value="P:response to hormone"/>
    <property type="evidence" value="ECO:0007669"/>
    <property type="project" value="InterPro"/>
</dbReference>
<dbReference type="CDD" id="cd15566">
    <property type="entry name" value="PHD3_NSD"/>
    <property type="match status" value="1"/>
</dbReference>
<dbReference type="Pfam" id="PF22908">
    <property type="entry name" value="PHD_NSD"/>
    <property type="match status" value="1"/>
</dbReference>
<organism evidence="8 9">
    <name type="scientific">Coccomyxa viridis</name>
    <dbReference type="NCBI Taxonomy" id="1274662"/>
    <lineage>
        <taxon>Eukaryota</taxon>
        <taxon>Viridiplantae</taxon>
        <taxon>Chlorophyta</taxon>
        <taxon>core chlorophytes</taxon>
        <taxon>Trebouxiophyceae</taxon>
        <taxon>Trebouxiophyceae incertae sedis</taxon>
        <taxon>Coccomyxaceae</taxon>
        <taxon>Coccomyxa</taxon>
    </lineage>
</organism>
<dbReference type="InterPro" id="IPR019787">
    <property type="entry name" value="Znf_PHD-finger"/>
</dbReference>
<feature type="compositionally biased region" description="Basic residues" evidence="6">
    <location>
        <begin position="387"/>
        <end position="396"/>
    </location>
</feature>
<proteinExistence type="predicted"/>
<dbReference type="Pfam" id="PF00628">
    <property type="entry name" value="PHD"/>
    <property type="match status" value="1"/>
</dbReference>
<name>A0AAV1HXE7_9CHLO</name>
<feature type="compositionally biased region" description="Low complexity" evidence="6">
    <location>
        <begin position="145"/>
        <end position="159"/>
    </location>
</feature>
<evidence type="ECO:0000256" key="5">
    <source>
        <dbReference type="PROSITE-ProRule" id="PRU00146"/>
    </source>
</evidence>
<sequence>MAGFHTVQLTDLAWQNQAPNTDPASFLLAPDGSNRLNPLGHTVVFVKEGFWAQQDLVCLPREEPRWTSGLLRRWQELHFTSLKRFSRFGAPTTERLGLVEVCKVVGASYHKRLLSGAGSKSLQMQRPGTADTAVESSQTTQDISTPQATAQQEATAPAAGSELSPHAEVQPSIPGSSTAPTAYSPPPPADATPENPPGEVPDPPPVHPDSDAEDGVNVDVDVKAPRGNFFVRLTLQHAGINSYAHLPLTTTVDFYVDSGSGEWLIPKSRYDDSLKLNWRRGKRFKMWWEAPDTPGVGMWWTGAVLGRVQRDRFDPRRSSPWEALRVKWDSGDQESCVSMWEIEKDEGQWRLFPDEVEVVEEEAVWQADWSSDESDRDAGESSDTSARRPKRQRRRRQVELPGEVEREQHLRDPKRRRQISRLQQGSSASLEDIEEPQTESFSVPVSLHIASEASPDDYTPQIEDNARLHARQAKLDGKAGRKQAVGLSGAPSLPQRRPAQNGPTLPPRRAPASALARAGQQAGAKTTRPQPAPMLAQSASAGPASGPQSVPAPQQALAQESTPQSDDMAQAAVSAAAAPVAPIVLGLPAAGLQQQQPTLQQQAVLQAVMQDPGLQAVAVQPHSHASAQLLQAIFNQHIQALNPSQRAPQAQDVAHPRPQKYPMPQARPQPHAQPAAAAQAAYPPVKRYKPLEPVRGRRTAGTLQQERATGSQGPTTLPTHRVLRPNTKQPKDWNSLFCSRCGEDGDVLGCDGTCLRSFHRACLTPAEQPQANAATNVKWYCPECKVGRGVCSICRETGVVGQSVYKCKMGSCGHYLHYKCLKAIDAAGQYLKIHREAPNAALGGAGELVFTCPSHFCQVCHLSGDAMKMLRCWRCPQAYHSRCVPKAARRLTSKSIECEACGLVRAGRAQAMSPMFCSPDAAAAMLHAPAPNAAAAAAVPMQPLSVATHLSAAHKVSLGTPVSPLPAVNNSHLGLQGSTPFVAHASTLSTALPAPSNQATAQVLIPSVAGPCNRDLPLEQAIASVNPSAPLSAIRSYSPADAVTQNLPAVAIHATDSSAAQQTAWEAHQMPVTASKEAPTTATHANGDLAAFVAEDPQAAQAAKADTQLTQGTTEASQAGRPASNGLTKGTMAAATPPKPLESPIKESDVEMLASEEFEAEEGSSEQEISGADSLEDVSKSDSGSNYEPGLADGNLKQSLISAAPAKLRLRSAKRRLRSASAK</sequence>
<comment type="caution">
    <text evidence="8">The sequence shown here is derived from an EMBL/GenBank/DDBJ whole genome shotgun (WGS) entry which is preliminary data.</text>
</comment>
<gene>
    <name evidence="8" type="ORF">CVIRNUC_002642</name>
</gene>
<feature type="compositionally biased region" description="Polar residues" evidence="6">
    <location>
        <begin position="1107"/>
        <end position="1117"/>
    </location>
</feature>
<keyword evidence="9" id="KW-1185">Reference proteome</keyword>
<dbReference type="SUPFAM" id="SSF57903">
    <property type="entry name" value="FYVE/PHD zinc finger"/>
    <property type="match status" value="2"/>
</dbReference>